<dbReference type="InterPro" id="IPR057326">
    <property type="entry name" value="KR_dom"/>
</dbReference>
<dbReference type="GO" id="GO:0016616">
    <property type="term" value="F:oxidoreductase activity, acting on the CH-OH group of donors, NAD or NADP as acceptor"/>
    <property type="evidence" value="ECO:0007669"/>
    <property type="project" value="UniProtKB-ARBA"/>
</dbReference>
<dbReference type="SMART" id="SM00822">
    <property type="entry name" value="PKS_KR"/>
    <property type="match status" value="1"/>
</dbReference>
<dbReference type="EMBL" id="LGAP01000051">
    <property type="protein sequence ID" value="KOF12541.1"/>
    <property type="molecule type" value="Genomic_DNA"/>
</dbReference>
<dbReference type="Gene3D" id="3.40.50.720">
    <property type="entry name" value="NAD(P)-binding Rossmann-like Domain"/>
    <property type="match status" value="1"/>
</dbReference>
<evidence type="ECO:0000259" key="4">
    <source>
        <dbReference type="SMART" id="SM00822"/>
    </source>
</evidence>
<dbReference type="PRINTS" id="PR00081">
    <property type="entry name" value="GDHRDH"/>
</dbReference>
<dbReference type="FunFam" id="3.40.50.720:FF:000084">
    <property type="entry name" value="Short-chain dehydrogenase reductase"/>
    <property type="match status" value="1"/>
</dbReference>
<evidence type="ECO:0000313" key="5">
    <source>
        <dbReference type="EMBL" id="KOF12541.1"/>
    </source>
</evidence>
<evidence type="ECO:0000256" key="2">
    <source>
        <dbReference type="ARBA" id="ARBA00023002"/>
    </source>
</evidence>
<dbReference type="PANTHER" id="PTHR42760">
    <property type="entry name" value="SHORT-CHAIN DEHYDROGENASES/REDUCTASES FAMILY MEMBER"/>
    <property type="match status" value="1"/>
</dbReference>
<dbReference type="PANTHER" id="PTHR42760:SF133">
    <property type="entry name" value="3-OXOACYL-[ACYL-CARRIER-PROTEIN] REDUCTASE"/>
    <property type="match status" value="1"/>
</dbReference>
<dbReference type="Proteomes" id="UP000037425">
    <property type="component" value="Unassembled WGS sequence"/>
</dbReference>
<comment type="similarity">
    <text evidence="1">Belongs to the short-chain dehydrogenases/reductases (SDR) family.</text>
</comment>
<name>A0A0L8BCV2_ENSAD</name>
<organism evidence="5 6">
    <name type="scientific">Ensifer adhaerens</name>
    <name type="common">Sinorhizobium morelense</name>
    <dbReference type="NCBI Taxonomy" id="106592"/>
    <lineage>
        <taxon>Bacteria</taxon>
        <taxon>Pseudomonadati</taxon>
        <taxon>Pseudomonadota</taxon>
        <taxon>Alphaproteobacteria</taxon>
        <taxon>Hyphomicrobiales</taxon>
        <taxon>Rhizobiaceae</taxon>
        <taxon>Sinorhizobium/Ensifer group</taxon>
        <taxon>Ensifer</taxon>
    </lineage>
</organism>
<dbReference type="CDD" id="cd05233">
    <property type="entry name" value="SDR_c"/>
    <property type="match status" value="1"/>
</dbReference>
<evidence type="ECO:0000313" key="6">
    <source>
        <dbReference type="Proteomes" id="UP000037425"/>
    </source>
</evidence>
<reference evidence="6" key="1">
    <citation type="submission" date="2015-07" db="EMBL/GenBank/DDBJ databases">
        <title>Whole genome sequence of an Ensifer adhaerens strain isolated from a cave pool in the Wind Cave National Park.</title>
        <authorList>
            <person name="Eng W.W.H."/>
            <person name="Gan H.M."/>
            <person name="Barton H.A."/>
            <person name="Savka M.A."/>
        </authorList>
    </citation>
    <scope>NUCLEOTIDE SEQUENCE [LARGE SCALE GENOMIC DNA]</scope>
    <source>
        <strain evidence="6">SD006</strain>
    </source>
</reference>
<dbReference type="OrthoDB" id="198783at2"/>
<evidence type="ECO:0000256" key="3">
    <source>
        <dbReference type="SAM" id="SignalP"/>
    </source>
</evidence>
<protein>
    <recommendedName>
        <fullName evidence="4">Ketoreductase domain-containing protein</fullName>
    </recommendedName>
</protein>
<dbReference type="PROSITE" id="PS00061">
    <property type="entry name" value="ADH_SHORT"/>
    <property type="match status" value="1"/>
</dbReference>
<dbReference type="SUPFAM" id="SSF51735">
    <property type="entry name" value="NAD(P)-binding Rossmann-fold domains"/>
    <property type="match status" value="1"/>
</dbReference>
<feature type="domain" description="Ketoreductase" evidence="4">
    <location>
        <begin position="3"/>
        <end position="182"/>
    </location>
</feature>
<keyword evidence="2" id="KW-0560">Oxidoreductase</keyword>
<dbReference type="RefSeq" id="WP_053253182.1">
    <property type="nucleotide sequence ID" value="NZ_LGAP01000051.1"/>
</dbReference>
<dbReference type="PRINTS" id="PR00080">
    <property type="entry name" value="SDRFAMILY"/>
</dbReference>
<evidence type="ECO:0000256" key="1">
    <source>
        <dbReference type="ARBA" id="ARBA00006484"/>
    </source>
</evidence>
<accession>A0A0L8BCV2</accession>
<feature type="chain" id="PRO_5005580981" description="Ketoreductase domain-containing protein" evidence="3">
    <location>
        <begin position="20"/>
        <end position="245"/>
    </location>
</feature>
<dbReference type="Pfam" id="PF13561">
    <property type="entry name" value="adh_short_C2"/>
    <property type="match status" value="1"/>
</dbReference>
<dbReference type="InterPro" id="IPR020904">
    <property type="entry name" value="Sc_DH/Rdtase_CS"/>
</dbReference>
<dbReference type="AlphaFoldDB" id="A0A0L8BCV2"/>
<gene>
    <name evidence="5" type="ORF">AC244_33815</name>
</gene>
<comment type="caution">
    <text evidence="5">The sequence shown here is derived from an EMBL/GenBank/DDBJ whole genome shotgun (WGS) entry which is preliminary data.</text>
</comment>
<keyword evidence="3" id="KW-0732">Signal</keyword>
<feature type="signal peptide" evidence="3">
    <location>
        <begin position="1"/>
        <end position="19"/>
    </location>
</feature>
<proteinExistence type="inferred from homology"/>
<sequence length="245" mass="25466">MTRRVLVTGAYRGIGAACAAAFAASGARVALADIRQPEETADVAARAGAAEVLAFACDVSDESAVVAVGDAVQQKFGGLDVVIHCAGVIHEAPLLETSVADFDRVIAINLRGSFLVGKMALGLMEGTMEAPARLILIASDMAYYGRETFSPYVASKHGVLGLVRSWAKEFAPRVLVNAICPGPIDTEMLGAAHMSAEWRAKELAIPLARFGKPEEIGELALFLAGSGGRYFTGQGVGSNGGSIMP</sequence>
<dbReference type="InterPro" id="IPR036291">
    <property type="entry name" value="NAD(P)-bd_dom_sf"/>
</dbReference>
<dbReference type="PATRIC" id="fig|106592.7.peg.6482"/>
<dbReference type="InterPro" id="IPR002347">
    <property type="entry name" value="SDR_fam"/>
</dbReference>